<keyword evidence="3" id="KW-1185">Reference proteome</keyword>
<proteinExistence type="predicted"/>
<dbReference type="EMBL" id="JBJKFK010007452">
    <property type="protein sequence ID" value="KAL3307409.1"/>
    <property type="molecule type" value="Genomic_DNA"/>
</dbReference>
<reference evidence="2 3" key="1">
    <citation type="submission" date="2024-11" db="EMBL/GenBank/DDBJ databases">
        <title>Adaptive evolution of stress response genes in parasites aligns with host niche diversity.</title>
        <authorList>
            <person name="Hahn C."/>
            <person name="Resl P."/>
        </authorList>
    </citation>
    <scope>NUCLEOTIDE SEQUENCE [LARGE SCALE GENOMIC DNA]</scope>
    <source>
        <strain evidence="2">EGGRZ-B1_66</strain>
        <tissue evidence="2">Body</tissue>
    </source>
</reference>
<gene>
    <name evidence="2" type="ORF">Ciccas_014076</name>
</gene>
<evidence type="ECO:0000313" key="3">
    <source>
        <dbReference type="Proteomes" id="UP001626550"/>
    </source>
</evidence>
<comment type="caution">
    <text evidence="2">The sequence shown here is derived from an EMBL/GenBank/DDBJ whole genome shotgun (WGS) entry which is preliminary data.</text>
</comment>
<accession>A0ABD2PJ22</accession>
<dbReference type="AlphaFoldDB" id="A0ABD2PJ22"/>
<name>A0ABD2PJ22_9PLAT</name>
<evidence type="ECO:0000256" key="1">
    <source>
        <dbReference type="SAM" id="MobiDB-lite"/>
    </source>
</evidence>
<protein>
    <submittedName>
        <fullName evidence="2">Uncharacterized protein</fullName>
    </submittedName>
</protein>
<evidence type="ECO:0000313" key="2">
    <source>
        <dbReference type="EMBL" id="KAL3307409.1"/>
    </source>
</evidence>
<organism evidence="2 3">
    <name type="scientific">Cichlidogyrus casuarinus</name>
    <dbReference type="NCBI Taxonomy" id="1844966"/>
    <lineage>
        <taxon>Eukaryota</taxon>
        <taxon>Metazoa</taxon>
        <taxon>Spiralia</taxon>
        <taxon>Lophotrochozoa</taxon>
        <taxon>Platyhelminthes</taxon>
        <taxon>Monogenea</taxon>
        <taxon>Monopisthocotylea</taxon>
        <taxon>Dactylogyridea</taxon>
        <taxon>Ancyrocephalidae</taxon>
        <taxon>Cichlidogyrus</taxon>
    </lineage>
</organism>
<sequence length="222" mass="24982">FAKNKVKVTDEMVYVVETETETETQNLGSPVEKERSRLRKRAPSQSLVLEIQQIMKKHYESQGVVLKPLGNNMQKRHSLFKNSQHASQPMLDKMLTDLGTSSSRVPRFRTTSVVAINLPPLRRVKSNSVFPGSSAFLTPPMLEQERNSSDSEHRSMSLLPPNMVVYDSDTPDNDHATMYSMHNHLPPLIIEQATPTSQQRSSVDLCAGLSDQDDLFFVPSSK</sequence>
<dbReference type="Proteomes" id="UP001626550">
    <property type="component" value="Unassembled WGS sequence"/>
</dbReference>
<feature type="non-terminal residue" evidence="2">
    <location>
        <position position="1"/>
    </location>
</feature>
<feature type="region of interest" description="Disordered" evidence="1">
    <location>
        <begin position="20"/>
        <end position="39"/>
    </location>
</feature>